<evidence type="ECO:0000313" key="10">
    <source>
        <dbReference type="Proteomes" id="UP001500731"/>
    </source>
</evidence>
<dbReference type="SUPFAM" id="SSF55486">
    <property type="entry name" value="Metalloproteases ('zincins'), catalytic domain"/>
    <property type="match status" value="1"/>
</dbReference>
<dbReference type="InterPro" id="IPR034005">
    <property type="entry name" value="M3A_DCP"/>
</dbReference>
<reference evidence="10" key="1">
    <citation type="journal article" date="2019" name="Int. J. Syst. Evol. Microbiol.">
        <title>The Global Catalogue of Microorganisms (GCM) 10K type strain sequencing project: providing services to taxonomists for standard genome sequencing and annotation.</title>
        <authorList>
            <consortium name="The Broad Institute Genomics Platform"/>
            <consortium name="The Broad Institute Genome Sequencing Center for Infectious Disease"/>
            <person name="Wu L."/>
            <person name="Ma J."/>
        </authorList>
    </citation>
    <scope>NUCLEOTIDE SEQUENCE [LARGE SCALE GENOMIC DNA]</scope>
    <source>
        <strain evidence="10">JCM 17839</strain>
    </source>
</reference>
<dbReference type="CDD" id="cd06456">
    <property type="entry name" value="M3A_DCP"/>
    <property type="match status" value="1"/>
</dbReference>
<evidence type="ECO:0000256" key="1">
    <source>
        <dbReference type="ARBA" id="ARBA00006040"/>
    </source>
</evidence>
<proteinExistence type="inferred from homology"/>
<dbReference type="PANTHER" id="PTHR43660:SF1">
    <property type="entry name" value="DIPEPTIDYL CARBOXYPEPTIDASE"/>
    <property type="match status" value="1"/>
</dbReference>
<dbReference type="Proteomes" id="UP001500731">
    <property type="component" value="Unassembled WGS sequence"/>
</dbReference>
<evidence type="ECO:0000256" key="5">
    <source>
        <dbReference type="ARBA" id="ARBA00022833"/>
    </source>
</evidence>
<evidence type="ECO:0000256" key="6">
    <source>
        <dbReference type="ARBA" id="ARBA00023049"/>
    </source>
</evidence>
<dbReference type="EMBL" id="BAABGP010000019">
    <property type="protein sequence ID" value="GAA4488805.1"/>
    <property type="molecule type" value="Genomic_DNA"/>
</dbReference>
<organism evidence="9 10">
    <name type="scientific">Microbacterium panaciterrae</name>
    <dbReference type="NCBI Taxonomy" id="985759"/>
    <lineage>
        <taxon>Bacteria</taxon>
        <taxon>Bacillati</taxon>
        <taxon>Actinomycetota</taxon>
        <taxon>Actinomycetes</taxon>
        <taxon>Micrococcales</taxon>
        <taxon>Microbacteriaceae</taxon>
        <taxon>Microbacterium</taxon>
    </lineage>
</organism>
<comment type="similarity">
    <text evidence="1 7">Belongs to the peptidase M3 family.</text>
</comment>
<evidence type="ECO:0000256" key="2">
    <source>
        <dbReference type="ARBA" id="ARBA00022670"/>
    </source>
</evidence>
<evidence type="ECO:0000256" key="7">
    <source>
        <dbReference type="RuleBase" id="RU003435"/>
    </source>
</evidence>
<evidence type="ECO:0000259" key="8">
    <source>
        <dbReference type="Pfam" id="PF01432"/>
    </source>
</evidence>
<comment type="caution">
    <text evidence="9">The sequence shown here is derived from an EMBL/GenBank/DDBJ whole genome shotgun (WGS) entry which is preliminary data.</text>
</comment>
<dbReference type="PANTHER" id="PTHR43660">
    <property type="entry name" value="DIPEPTIDYL CARBOXYPEPTIDASE"/>
    <property type="match status" value="1"/>
</dbReference>
<evidence type="ECO:0000313" key="9">
    <source>
        <dbReference type="EMBL" id="GAA4488805.1"/>
    </source>
</evidence>
<evidence type="ECO:0000256" key="4">
    <source>
        <dbReference type="ARBA" id="ARBA00022801"/>
    </source>
</evidence>
<dbReference type="Gene3D" id="1.10.1370.40">
    <property type="match status" value="3"/>
</dbReference>
<keyword evidence="2 7" id="KW-0645">Protease</keyword>
<name>A0ABP8PKM2_9MICO</name>
<gene>
    <name evidence="9" type="ORF">GCM10023171_28960</name>
</gene>
<feature type="domain" description="Peptidase M3A/M3B catalytic" evidence="8">
    <location>
        <begin position="231"/>
        <end position="680"/>
    </location>
</feature>
<protein>
    <submittedName>
        <fullName evidence="9">M3 family metallopeptidase</fullName>
    </submittedName>
</protein>
<keyword evidence="4 7" id="KW-0378">Hydrolase</keyword>
<dbReference type="InterPro" id="IPR001567">
    <property type="entry name" value="Pept_M3A_M3B_dom"/>
</dbReference>
<sequence>MTVETNPLLLPSALPYHLPDYAAIRPEHYLPAFRLGFEEQLAEIRRITMVRSMPTFENTMEALEQSGALLDRVSHAFYTVSSADATSEIQEIDEELAPLMAAHQDAILLDSTLYWRIGRLFEQLKDLPLTAEQRRLVQRWHREMTLAGAALDDAAKAGLTDLNRRLSTLSTTFEKNLLADTNDLAVVFDDPAELDGLSTGELSAAARTAAERGREARHVLTLPLFTGHPALASLTDRESRRRVMAASRSRGSRGNDHDNRAILAEIAALRAERAALLGYPTHAAAVTADETAGTPEAVERMLRDLAVSAARNVAAERAARQELIDTTEAAPFPLEAHDWAFATERLRTAQYDIDTAALRGWFEAERVLHDGVFAAAGRLYGLTFAERSDLVAYHPDARVFEVFEEDGSALGLYVLDLYTRDSKRGGAWMNPIVSQSALRGTRPVVANNLNVPKPGPGEPTLLTLDEVTTLFHEFGHALHGLFSDVTYPHFSGTNVFRDFVEFPSQVNEMWILWPEILGSYARHHETGEPLPADLVERLRATEAFDQGHATAEYLAAAWLDQALHALHAGDTIDDVAAFEAAALADIGLDDPAVPTRYSSAYFAHVFSGGYSAGYYSYIWSEVLDADTVEWFRENGGLTRANGERFRRRLLGVGGSKDPLEAYRDFRGRAAEIAPLLKRRGLDT</sequence>
<keyword evidence="6 7" id="KW-0482">Metalloprotease</keyword>
<comment type="cofactor">
    <cofactor evidence="7">
        <name>Zn(2+)</name>
        <dbReference type="ChEBI" id="CHEBI:29105"/>
    </cofactor>
    <text evidence="7">Binds 1 zinc ion.</text>
</comment>
<evidence type="ECO:0000256" key="3">
    <source>
        <dbReference type="ARBA" id="ARBA00022723"/>
    </source>
</evidence>
<dbReference type="Pfam" id="PF01432">
    <property type="entry name" value="Peptidase_M3"/>
    <property type="match status" value="1"/>
</dbReference>
<keyword evidence="10" id="KW-1185">Reference proteome</keyword>
<dbReference type="RefSeq" id="WP_345188086.1">
    <property type="nucleotide sequence ID" value="NZ_BAABGP010000019.1"/>
</dbReference>
<dbReference type="InterPro" id="IPR045090">
    <property type="entry name" value="Pept_M3A_M3B"/>
</dbReference>
<accession>A0ABP8PKM2</accession>
<keyword evidence="3 7" id="KW-0479">Metal-binding</keyword>
<keyword evidence="5 7" id="KW-0862">Zinc</keyword>